<dbReference type="InterPro" id="IPR001304">
    <property type="entry name" value="C-type_lectin-like"/>
</dbReference>
<keyword evidence="9" id="KW-0732">Signal</keyword>
<dbReference type="SUPFAM" id="SSF56436">
    <property type="entry name" value="C-type lectin-like"/>
    <property type="match status" value="2"/>
</dbReference>
<keyword evidence="5" id="KW-0654">Proteoglycan</keyword>
<gene>
    <name evidence="14" type="primary">LOC116296488</name>
</gene>
<dbReference type="GO" id="GO:0005615">
    <property type="term" value="C:extracellular space"/>
    <property type="evidence" value="ECO:0007669"/>
    <property type="project" value="TreeGrafter"/>
</dbReference>
<dbReference type="KEGG" id="aten:116296488"/>
<comment type="caution">
    <text evidence="8">Lacks conserved residue(s) required for the propagation of feature annotation.</text>
</comment>
<keyword evidence="13" id="KW-1185">Reference proteome</keyword>
<evidence type="ECO:0000256" key="7">
    <source>
        <dbReference type="ARBA" id="ARBA00023180"/>
    </source>
</evidence>
<evidence type="ECO:0000313" key="14">
    <source>
        <dbReference type="RefSeq" id="XP_031560370.1"/>
    </source>
</evidence>
<dbReference type="GeneID" id="116296488"/>
<accession>A0A6P8I6M8</accession>
<name>A0A6P8I6M8_ACTTE</name>
<evidence type="ECO:0000256" key="4">
    <source>
        <dbReference type="ARBA" id="ARBA00022737"/>
    </source>
</evidence>
<dbReference type="GO" id="GO:0010001">
    <property type="term" value="P:glial cell differentiation"/>
    <property type="evidence" value="ECO:0007669"/>
    <property type="project" value="TreeGrafter"/>
</dbReference>
<dbReference type="Pfam" id="PF00024">
    <property type="entry name" value="PAN_1"/>
    <property type="match status" value="1"/>
</dbReference>
<feature type="domain" description="EGF-like" evidence="10">
    <location>
        <begin position="118"/>
        <end position="161"/>
    </location>
</feature>
<dbReference type="Proteomes" id="UP000515163">
    <property type="component" value="Unplaced"/>
</dbReference>
<evidence type="ECO:0000256" key="8">
    <source>
        <dbReference type="PROSITE-ProRule" id="PRU00076"/>
    </source>
</evidence>
<evidence type="ECO:0000313" key="13">
    <source>
        <dbReference type="Proteomes" id="UP000515163"/>
    </source>
</evidence>
<dbReference type="PROSITE" id="PS50026">
    <property type="entry name" value="EGF_3"/>
    <property type="match status" value="1"/>
</dbReference>
<dbReference type="GO" id="GO:0045202">
    <property type="term" value="C:synapse"/>
    <property type="evidence" value="ECO:0007669"/>
    <property type="project" value="TreeGrafter"/>
</dbReference>
<dbReference type="CDD" id="cd00037">
    <property type="entry name" value="CLECT"/>
    <property type="match status" value="1"/>
</dbReference>
<dbReference type="SMART" id="SM00034">
    <property type="entry name" value="CLECT"/>
    <property type="match status" value="1"/>
</dbReference>
<organism evidence="13 14">
    <name type="scientific">Actinia tenebrosa</name>
    <name type="common">Australian red waratah sea anemone</name>
    <dbReference type="NCBI Taxonomy" id="6105"/>
    <lineage>
        <taxon>Eukaryota</taxon>
        <taxon>Metazoa</taxon>
        <taxon>Cnidaria</taxon>
        <taxon>Anthozoa</taxon>
        <taxon>Hexacorallia</taxon>
        <taxon>Actiniaria</taxon>
        <taxon>Actiniidae</taxon>
        <taxon>Actinia</taxon>
    </lineage>
</organism>
<dbReference type="InterPro" id="IPR050691">
    <property type="entry name" value="Hyaluronan_bind_Proteoglycan"/>
</dbReference>
<evidence type="ECO:0000256" key="1">
    <source>
        <dbReference type="ARBA" id="ARBA00004613"/>
    </source>
</evidence>
<dbReference type="Gene3D" id="2.10.25.10">
    <property type="entry name" value="Laminin"/>
    <property type="match status" value="1"/>
</dbReference>
<dbReference type="PROSITE" id="PS50041">
    <property type="entry name" value="C_TYPE_LECTIN_2"/>
    <property type="match status" value="1"/>
</dbReference>
<dbReference type="GO" id="GO:0002052">
    <property type="term" value="P:positive regulation of neuroblast proliferation"/>
    <property type="evidence" value="ECO:0007669"/>
    <property type="project" value="TreeGrafter"/>
</dbReference>
<dbReference type="PROSITE" id="PS50963">
    <property type="entry name" value="LINK_2"/>
    <property type="match status" value="1"/>
</dbReference>
<dbReference type="InterPro" id="IPR000742">
    <property type="entry name" value="EGF"/>
</dbReference>
<evidence type="ECO:0000256" key="3">
    <source>
        <dbReference type="ARBA" id="ARBA00022525"/>
    </source>
</evidence>
<dbReference type="PRINTS" id="PR01265">
    <property type="entry name" value="LINKMODULE"/>
</dbReference>
<evidence type="ECO:0000256" key="6">
    <source>
        <dbReference type="ARBA" id="ARBA00023157"/>
    </source>
</evidence>
<dbReference type="OrthoDB" id="5981656at2759"/>
<sequence length="400" mass="44770">MEEKKWTCVVFGCFLRVIQLLSVNAEFKAVSRDQLGFKFMNFFHKPGTVLTDSSITVHSSVTDVSSCQLMCLDHTSCLSINVGKKPNQTTLDCELNNSTSLLKPLSLKKREGFDFYGLAEPCFSSSCLNGGTCIPNMNEGTYHCNCSTQIPYLPYLDNHCSVDHSVIKTSGVFHNVFHLEITKKVYSMNYYEAERACAVKGAQMSSLKQLEDGFRAGFSLCSYGWLIDGKARFPILHPVPGCGSSPGIKEETTPEDKWHSRYNVYCYKETDNCNDKNWHQNDQACYKFFLDTKVRKANAAQACVLEGSILGVFNSVAKLTFLQDYLQRKNVTDEHILVGLSQNAVGAWKWANGEAVQSSLWNVIQPTGPIGIVNAVMKSFDNVPDSDEWKLPFVCQKQLP</sequence>
<dbReference type="InterPro" id="IPR003609">
    <property type="entry name" value="Pan_app"/>
</dbReference>
<evidence type="ECO:0000259" key="10">
    <source>
        <dbReference type="PROSITE" id="PS50026"/>
    </source>
</evidence>
<dbReference type="SMART" id="SM00445">
    <property type="entry name" value="LINK"/>
    <property type="match status" value="1"/>
</dbReference>
<protein>
    <submittedName>
        <fullName evidence="14">Stabilin-2-like</fullName>
    </submittedName>
</protein>
<keyword evidence="4" id="KW-0677">Repeat</keyword>
<proteinExistence type="inferred from homology"/>
<comment type="subcellular location">
    <subcellularLocation>
        <location evidence="1">Secreted</location>
    </subcellularLocation>
</comment>
<dbReference type="PANTHER" id="PTHR22804">
    <property type="entry name" value="AGGRECAN/VERSICAN PROTEOGLYCAN"/>
    <property type="match status" value="1"/>
</dbReference>
<dbReference type="Gene3D" id="3.10.100.10">
    <property type="entry name" value="Mannose-Binding Protein A, subunit A"/>
    <property type="match status" value="2"/>
</dbReference>
<dbReference type="GO" id="GO:0007155">
    <property type="term" value="P:cell adhesion"/>
    <property type="evidence" value="ECO:0007669"/>
    <property type="project" value="InterPro"/>
</dbReference>
<reference evidence="14" key="1">
    <citation type="submission" date="2025-08" db="UniProtKB">
        <authorList>
            <consortium name="RefSeq"/>
        </authorList>
    </citation>
    <scope>IDENTIFICATION</scope>
    <source>
        <tissue evidence="14">Tentacle</tissue>
    </source>
</reference>
<evidence type="ECO:0000256" key="2">
    <source>
        <dbReference type="ARBA" id="ARBA00006373"/>
    </source>
</evidence>
<keyword evidence="7" id="KW-0325">Glycoprotein</keyword>
<keyword evidence="3" id="KW-0964">Secreted</keyword>
<dbReference type="GO" id="GO:0072534">
    <property type="term" value="C:perineuronal net"/>
    <property type="evidence" value="ECO:0007669"/>
    <property type="project" value="TreeGrafter"/>
</dbReference>
<keyword evidence="8" id="KW-0245">EGF-like domain</keyword>
<feature type="chain" id="PRO_5028265125" evidence="9">
    <location>
        <begin position="26"/>
        <end position="400"/>
    </location>
</feature>
<evidence type="ECO:0000259" key="12">
    <source>
        <dbReference type="PROSITE" id="PS50963"/>
    </source>
</evidence>
<dbReference type="RefSeq" id="XP_031560370.1">
    <property type="nucleotide sequence ID" value="XM_031704510.1"/>
</dbReference>
<dbReference type="InterPro" id="IPR000538">
    <property type="entry name" value="Link_dom"/>
</dbReference>
<dbReference type="AlphaFoldDB" id="A0A6P8I6M8"/>
<evidence type="ECO:0000256" key="5">
    <source>
        <dbReference type="ARBA" id="ARBA00022974"/>
    </source>
</evidence>
<dbReference type="PANTHER" id="PTHR22804:SF54">
    <property type="match status" value="1"/>
</dbReference>
<comment type="similarity">
    <text evidence="2">Belongs to the EGF domain peptide family.</text>
</comment>
<evidence type="ECO:0000259" key="11">
    <source>
        <dbReference type="PROSITE" id="PS50041"/>
    </source>
</evidence>
<dbReference type="InParanoid" id="A0A6P8I6M8"/>
<dbReference type="InterPro" id="IPR016187">
    <property type="entry name" value="CTDL_fold"/>
</dbReference>
<dbReference type="FunFam" id="3.10.100.10:FF:000001">
    <property type="entry name" value="Hyaluronan proteoglycan link protein 1"/>
    <property type="match status" value="1"/>
</dbReference>
<feature type="disulfide bond" evidence="8">
    <location>
        <begin position="127"/>
        <end position="144"/>
    </location>
</feature>
<dbReference type="InterPro" id="IPR016186">
    <property type="entry name" value="C-type_lectin-like/link_sf"/>
</dbReference>
<keyword evidence="6 8" id="KW-1015">Disulfide bond</keyword>
<dbReference type="GO" id="GO:0005540">
    <property type="term" value="F:hyaluronic acid binding"/>
    <property type="evidence" value="ECO:0007669"/>
    <property type="project" value="InterPro"/>
</dbReference>
<feature type="signal peptide" evidence="9">
    <location>
        <begin position="1"/>
        <end position="25"/>
    </location>
</feature>
<dbReference type="Pfam" id="PF00193">
    <property type="entry name" value="Xlink"/>
    <property type="match status" value="1"/>
</dbReference>
<evidence type="ECO:0000256" key="9">
    <source>
        <dbReference type="SAM" id="SignalP"/>
    </source>
</evidence>
<feature type="domain" description="Link" evidence="12">
    <location>
        <begin position="175"/>
        <end position="268"/>
    </location>
</feature>
<feature type="domain" description="C-type lectin" evidence="11">
    <location>
        <begin position="262"/>
        <end position="366"/>
    </location>
</feature>